<organism evidence="1 2">
    <name type="scientific">Rhizopus delemar (strain RA 99-880 / ATCC MYA-4621 / FGSC 9543 / NRRL 43880)</name>
    <name type="common">Mucormycosis agent</name>
    <name type="synonym">Rhizopus arrhizus var. delemar</name>
    <dbReference type="NCBI Taxonomy" id="246409"/>
    <lineage>
        <taxon>Eukaryota</taxon>
        <taxon>Fungi</taxon>
        <taxon>Fungi incertae sedis</taxon>
        <taxon>Mucoromycota</taxon>
        <taxon>Mucoromycotina</taxon>
        <taxon>Mucoromycetes</taxon>
        <taxon>Mucorales</taxon>
        <taxon>Mucorineae</taxon>
        <taxon>Rhizopodaceae</taxon>
        <taxon>Rhizopus</taxon>
    </lineage>
</organism>
<dbReference type="VEuPathDB" id="FungiDB:RO3G_15923"/>
<sequence length="56" mass="6079">MGLNIFFASRRTKLEVYKACITFGLRDISATKICGDLDSHSSSYFPGFVGGGGSIW</sequence>
<evidence type="ECO:0000313" key="2">
    <source>
        <dbReference type="Proteomes" id="UP000009138"/>
    </source>
</evidence>
<reference evidence="1 2" key="1">
    <citation type="journal article" date="2009" name="PLoS Genet.">
        <title>Genomic analysis of the basal lineage fungus Rhizopus oryzae reveals a whole-genome duplication.</title>
        <authorList>
            <person name="Ma L.-J."/>
            <person name="Ibrahim A.S."/>
            <person name="Skory C."/>
            <person name="Grabherr M.G."/>
            <person name="Burger G."/>
            <person name="Butler M."/>
            <person name="Elias M."/>
            <person name="Idnurm A."/>
            <person name="Lang B.F."/>
            <person name="Sone T."/>
            <person name="Abe A."/>
            <person name="Calvo S.E."/>
            <person name="Corrochano L.M."/>
            <person name="Engels R."/>
            <person name="Fu J."/>
            <person name="Hansberg W."/>
            <person name="Kim J.-M."/>
            <person name="Kodira C.D."/>
            <person name="Koehrsen M.J."/>
            <person name="Liu B."/>
            <person name="Miranda-Saavedra D."/>
            <person name="O'Leary S."/>
            <person name="Ortiz-Castellanos L."/>
            <person name="Poulter R."/>
            <person name="Rodriguez-Romero J."/>
            <person name="Ruiz-Herrera J."/>
            <person name="Shen Y.-Q."/>
            <person name="Zeng Q."/>
            <person name="Galagan J."/>
            <person name="Birren B.W."/>
            <person name="Cuomo C.A."/>
            <person name="Wickes B.L."/>
        </authorList>
    </citation>
    <scope>NUCLEOTIDE SEQUENCE [LARGE SCALE GENOMIC DNA]</scope>
    <source>
        <strain evidence="2">RA 99-880 / ATCC MYA-4621 / FGSC 9543 / NRRL 43880</strain>
    </source>
</reference>
<dbReference type="RefSeq" id="XP_067526608.1">
    <property type="nucleotide sequence ID" value="XM_067670507.1"/>
</dbReference>
<dbReference type="InParanoid" id="I1CRY2"/>
<dbReference type="Proteomes" id="UP000009138">
    <property type="component" value="Unassembled WGS sequence"/>
</dbReference>
<gene>
    <name evidence="1" type="ORF">RO3G_15923</name>
</gene>
<keyword evidence="2" id="KW-1185">Reference proteome</keyword>
<dbReference type="EMBL" id="CH476749">
    <property type="protein sequence ID" value="EIE91212.1"/>
    <property type="molecule type" value="Genomic_DNA"/>
</dbReference>
<proteinExistence type="predicted"/>
<evidence type="ECO:0000313" key="1">
    <source>
        <dbReference type="EMBL" id="EIE91212.1"/>
    </source>
</evidence>
<name>I1CRY2_RHIO9</name>
<accession>I1CRY2</accession>
<dbReference type="GeneID" id="93622888"/>
<dbReference type="AlphaFoldDB" id="I1CRY2"/>
<protein>
    <submittedName>
        <fullName evidence="1">Uncharacterized protein</fullName>
    </submittedName>
</protein>